<evidence type="ECO:0000313" key="2">
    <source>
        <dbReference type="EMBL" id="KAF6314875.1"/>
    </source>
</evidence>
<gene>
    <name evidence="2" type="ORF">mMyoMyo1_008650</name>
</gene>
<accession>A0A7J7UPS2</accession>
<name>A0A7J7UPS2_MYOMY</name>
<evidence type="ECO:0000313" key="3">
    <source>
        <dbReference type="Proteomes" id="UP000527355"/>
    </source>
</evidence>
<reference evidence="2 3" key="1">
    <citation type="journal article" date="2020" name="Nature">
        <title>Six reference-quality genomes reveal evolution of bat adaptations.</title>
        <authorList>
            <person name="Jebb D."/>
            <person name="Huang Z."/>
            <person name="Pippel M."/>
            <person name="Hughes G.M."/>
            <person name="Lavrichenko K."/>
            <person name="Devanna P."/>
            <person name="Winkler S."/>
            <person name="Jermiin L.S."/>
            <person name="Skirmuntt E.C."/>
            <person name="Katzourakis A."/>
            <person name="Burkitt-Gray L."/>
            <person name="Ray D.A."/>
            <person name="Sullivan K.A.M."/>
            <person name="Roscito J.G."/>
            <person name="Kirilenko B.M."/>
            <person name="Davalos L.M."/>
            <person name="Corthals A.P."/>
            <person name="Power M.L."/>
            <person name="Jones G."/>
            <person name="Ransome R.D."/>
            <person name="Dechmann D.K.N."/>
            <person name="Locatelli A.G."/>
            <person name="Puechmaille S.J."/>
            <person name="Fedrigo O."/>
            <person name="Jarvis E.D."/>
            <person name="Hiller M."/>
            <person name="Vernes S.C."/>
            <person name="Myers E.W."/>
            <person name="Teeling E.C."/>
        </authorList>
    </citation>
    <scope>NUCLEOTIDE SEQUENCE [LARGE SCALE GENOMIC DNA]</scope>
    <source>
        <strain evidence="2">MMyoMyo1</strain>
        <tissue evidence="2">Flight muscle</tissue>
    </source>
</reference>
<sequence>MSKYVNEQAATSPDSSHSTLSCLTQIPGSSRPAPSGPTPLSQLHSLHRAKAAWVYMLEDWCISTCQTWIPTGGPFVGVAGGRSVLRTRRRQIRALAPANLGSPWEGCLWAWPLADQCISTCQPRIPSGGPFVGVAGEGSLWSRPPILGRIPYGPPAARVADRRPGWQWGRRDGAVPPCLQAICKLTASQDGGQQPGSLN</sequence>
<dbReference type="Proteomes" id="UP000527355">
    <property type="component" value="Unassembled WGS sequence"/>
</dbReference>
<dbReference type="AlphaFoldDB" id="A0A7J7UPS2"/>
<proteinExistence type="predicted"/>
<evidence type="ECO:0000256" key="1">
    <source>
        <dbReference type="SAM" id="MobiDB-lite"/>
    </source>
</evidence>
<keyword evidence="3" id="KW-1185">Reference proteome</keyword>
<protein>
    <submittedName>
        <fullName evidence="2">Uncharacterized protein</fullName>
    </submittedName>
</protein>
<comment type="caution">
    <text evidence="2">The sequence shown here is derived from an EMBL/GenBank/DDBJ whole genome shotgun (WGS) entry which is preliminary data.</text>
</comment>
<organism evidence="2 3">
    <name type="scientific">Myotis myotis</name>
    <name type="common">Greater mouse-eared bat</name>
    <name type="synonym">Vespertilio myotis</name>
    <dbReference type="NCBI Taxonomy" id="51298"/>
    <lineage>
        <taxon>Eukaryota</taxon>
        <taxon>Metazoa</taxon>
        <taxon>Chordata</taxon>
        <taxon>Craniata</taxon>
        <taxon>Vertebrata</taxon>
        <taxon>Euteleostomi</taxon>
        <taxon>Mammalia</taxon>
        <taxon>Eutheria</taxon>
        <taxon>Laurasiatheria</taxon>
        <taxon>Chiroptera</taxon>
        <taxon>Yangochiroptera</taxon>
        <taxon>Vespertilionidae</taxon>
        <taxon>Myotis</taxon>
    </lineage>
</organism>
<feature type="compositionally biased region" description="Polar residues" evidence="1">
    <location>
        <begin position="8"/>
        <end position="21"/>
    </location>
</feature>
<dbReference type="EMBL" id="JABWUV010000012">
    <property type="protein sequence ID" value="KAF6314875.1"/>
    <property type="molecule type" value="Genomic_DNA"/>
</dbReference>
<feature type="region of interest" description="Disordered" evidence="1">
    <location>
        <begin position="1"/>
        <end position="21"/>
    </location>
</feature>